<keyword evidence="7 9" id="KW-0472">Membrane</keyword>
<gene>
    <name evidence="11" type="ORF">HRG_00467</name>
</gene>
<dbReference type="GeneID" id="68349596"/>
<name>A0A9P8N6P8_9HYPO</name>
<feature type="transmembrane region" description="Helical" evidence="9">
    <location>
        <begin position="16"/>
        <end position="33"/>
    </location>
</feature>
<evidence type="ECO:0000256" key="2">
    <source>
        <dbReference type="ARBA" id="ARBA00022448"/>
    </source>
</evidence>
<keyword evidence="4 9" id="KW-0812">Transmembrane</keyword>
<evidence type="ECO:0000256" key="3">
    <source>
        <dbReference type="ARBA" id="ARBA00022449"/>
    </source>
</evidence>
<feature type="transmembrane region" description="Helical" evidence="9">
    <location>
        <begin position="426"/>
        <end position="447"/>
    </location>
</feature>
<evidence type="ECO:0000313" key="11">
    <source>
        <dbReference type="EMBL" id="KAH0967825.1"/>
    </source>
</evidence>
<keyword evidence="5 9" id="KW-1133">Transmembrane helix</keyword>
<keyword evidence="2" id="KW-0813">Transport</keyword>
<evidence type="ECO:0000256" key="4">
    <source>
        <dbReference type="ARBA" id="ARBA00022692"/>
    </source>
</evidence>
<dbReference type="GO" id="GO:0015297">
    <property type="term" value="F:antiporter activity"/>
    <property type="evidence" value="ECO:0007669"/>
    <property type="project" value="UniProtKB-KW"/>
</dbReference>
<dbReference type="AlphaFoldDB" id="A0A9P8N6P8"/>
<reference evidence="11" key="1">
    <citation type="submission" date="2021-09" db="EMBL/GenBank/DDBJ databases">
        <title>A high-quality genome of the endoparasitic fungus Hirsutella rhossiliensis with a comparison of Hirsutella genomes reveals transposable elements contributing to genome size variation.</title>
        <authorList>
            <person name="Lin R."/>
            <person name="Jiao Y."/>
            <person name="Sun X."/>
            <person name="Ling J."/>
            <person name="Xie B."/>
            <person name="Cheng X."/>
        </authorList>
    </citation>
    <scope>NUCLEOTIDE SEQUENCE</scope>
    <source>
        <strain evidence="11">HR02</strain>
    </source>
</reference>
<dbReference type="InterPro" id="IPR038770">
    <property type="entry name" value="Na+/solute_symporter_sf"/>
</dbReference>
<dbReference type="OrthoDB" id="1288932at2759"/>
<feature type="compositionally biased region" description="Polar residues" evidence="8">
    <location>
        <begin position="492"/>
        <end position="507"/>
    </location>
</feature>
<sequence>MAGESDDSFLQYHEPGIIQLLILISFFFFLSLAQWASGKIFKAGLIGQIIVGLLYGRPVGNILPQEWQKSFVDLGYIGLILIIFGGGLTVRLDLLKKNFVPSLAAATIGVLTPIGLCYGLLYAGFGYNAVETFIIGAALSTTSLGTTFVVIGRAVKGTDFSQTRIGTILISAAVFDDVSGLIMASIIRNLGSSGSINIGWLIGRPIVASVAMGVASPLLAKFVLGPLFRRYVEHHFVRFKHVSNIVLMVLVLCTFISISAFAGASVLYGSFLAGTFLSSLPCIHPDAPFMVLSREHGETAPGKTPNFTHTFEKYVLGAQTYILEPMFFASIGFAIPFKSLWTGEAVWKGLVFSILMVLGKAVVGAVVPVWEVAARQPREKEVSLAKATWRPATLLGMAMVARGEIGLLIIQIGLNETDFMSKDAFVTAAWAIVLNTILGPVCVGFLLKYHGQTITTDPRWGIQEHRVAAGQPDTETDESPKRRWLDRRYSRRMSQLPSSVSQTTQSSEHVEEV</sequence>
<dbReference type="EMBL" id="JAIZPD010000001">
    <property type="protein sequence ID" value="KAH0967825.1"/>
    <property type="molecule type" value="Genomic_DNA"/>
</dbReference>
<feature type="transmembrane region" description="Helical" evidence="9">
    <location>
        <begin position="245"/>
        <end position="271"/>
    </location>
</feature>
<comment type="caution">
    <text evidence="11">The sequence shown here is derived from an EMBL/GenBank/DDBJ whole genome shotgun (WGS) entry which is preliminary data.</text>
</comment>
<proteinExistence type="predicted"/>
<dbReference type="Gene3D" id="1.20.1530.20">
    <property type="match status" value="1"/>
</dbReference>
<protein>
    <submittedName>
        <fullName evidence="11">Sodium/hydrogen exchanger family domain-containing protein</fullName>
    </submittedName>
</protein>
<evidence type="ECO:0000256" key="1">
    <source>
        <dbReference type="ARBA" id="ARBA00004141"/>
    </source>
</evidence>
<feature type="compositionally biased region" description="Basic and acidic residues" evidence="8">
    <location>
        <begin position="478"/>
        <end position="488"/>
    </location>
</feature>
<evidence type="ECO:0000256" key="6">
    <source>
        <dbReference type="ARBA" id="ARBA00023065"/>
    </source>
</evidence>
<keyword evidence="6" id="KW-0406">Ion transport</keyword>
<evidence type="ECO:0000259" key="10">
    <source>
        <dbReference type="Pfam" id="PF00999"/>
    </source>
</evidence>
<organism evidence="11 12">
    <name type="scientific">Hirsutella rhossiliensis</name>
    <dbReference type="NCBI Taxonomy" id="111463"/>
    <lineage>
        <taxon>Eukaryota</taxon>
        <taxon>Fungi</taxon>
        <taxon>Dikarya</taxon>
        <taxon>Ascomycota</taxon>
        <taxon>Pezizomycotina</taxon>
        <taxon>Sordariomycetes</taxon>
        <taxon>Hypocreomycetidae</taxon>
        <taxon>Hypocreales</taxon>
        <taxon>Ophiocordycipitaceae</taxon>
        <taxon>Hirsutella</taxon>
    </lineage>
</organism>
<feature type="transmembrane region" description="Helical" evidence="9">
    <location>
        <begin position="133"/>
        <end position="155"/>
    </location>
</feature>
<dbReference type="PANTHER" id="PTHR43562">
    <property type="entry name" value="NAPA-TYPE SODIUM/HYDROGEN ANTIPORTER"/>
    <property type="match status" value="1"/>
</dbReference>
<feature type="transmembrane region" description="Helical" evidence="9">
    <location>
        <begin position="167"/>
        <end position="186"/>
    </location>
</feature>
<evidence type="ECO:0000256" key="7">
    <source>
        <dbReference type="ARBA" id="ARBA00023136"/>
    </source>
</evidence>
<feature type="transmembrane region" description="Helical" evidence="9">
    <location>
        <begin position="76"/>
        <end position="92"/>
    </location>
</feature>
<feature type="transmembrane region" description="Helical" evidence="9">
    <location>
        <begin position="99"/>
        <end position="121"/>
    </location>
</feature>
<feature type="transmembrane region" description="Helical" evidence="9">
    <location>
        <begin position="40"/>
        <end position="56"/>
    </location>
</feature>
<accession>A0A9P8N6P8</accession>
<keyword evidence="3" id="KW-0050">Antiport</keyword>
<dbReference type="GO" id="GO:0016020">
    <property type="term" value="C:membrane"/>
    <property type="evidence" value="ECO:0007669"/>
    <property type="project" value="UniProtKB-SubCell"/>
</dbReference>
<evidence type="ECO:0000256" key="9">
    <source>
        <dbReference type="SAM" id="Phobius"/>
    </source>
</evidence>
<evidence type="ECO:0000256" key="8">
    <source>
        <dbReference type="SAM" id="MobiDB-lite"/>
    </source>
</evidence>
<dbReference type="GO" id="GO:1902600">
    <property type="term" value="P:proton transmembrane transport"/>
    <property type="evidence" value="ECO:0007669"/>
    <property type="project" value="InterPro"/>
</dbReference>
<dbReference type="RefSeq" id="XP_044725338.1">
    <property type="nucleotide sequence ID" value="XM_044858938.1"/>
</dbReference>
<dbReference type="PANTHER" id="PTHR43562:SF2">
    <property type="entry name" value="SODIUM-HYDROGEN ANTIPORTER"/>
    <property type="match status" value="1"/>
</dbReference>
<dbReference type="Pfam" id="PF00999">
    <property type="entry name" value="Na_H_Exchanger"/>
    <property type="match status" value="1"/>
</dbReference>
<feature type="region of interest" description="Disordered" evidence="8">
    <location>
        <begin position="467"/>
        <end position="513"/>
    </location>
</feature>
<feature type="transmembrane region" description="Helical" evidence="9">
    <location>
        <begin position="350"/>
        <end position="373"/>
    </location>
</feature>
<evidence type="ECO:0000313" key="12">
    <source>
        <dbReference type="Proteomes" id="UP000824596"/>
    </source>
</evidence>
<dbReference type="Proteomes" id="UP000824596">
    <property type="component" value="Unassembled WGS sequence"/>
</dbReference>
<feature type="domain" description="Cation/H+ exchanger transmembrane" evidence="10">
    <location>
        <begin position="37"/>
        <end position="448"/>
    </location>
</feature>
<comment type="subcellular location">
    <subcellularLocation>
        <location evidence="1">Membrane</location>
        <topology evidence="1">Multi-pass membrane protein</topology>
    </subcellularLocation>
</comment>
<feature type="transmembrane region" description="Helical" evidence="9">
    <location>
        <begin position="394"/>
        <end position="414"/>
    </location>
</feature>
<dbReference type="InterPro" id="IPR006153">
    <property type="entry name" value="Cation/H_exchanger_TM"/>
</dbReference>
<feature type="transmembrane region" description="Helical" evidence="9">
    <location>
        <begin position="206"/>
        <end position="224"/>
    </location>
</feature>
<evidence type="ECO:0000256" key="5">
    <source>
        <dbReference type="ARBA" id="ARBA00022989"/>
    </source>
</evidence>
<keyword evidence="12" id="KW-1185">Reference proteome</keyword>